<sequence>MNSLANGSLNYTSINGAALASTDFMKARLPHAKRQGRELIAGDIHGNPGHSFSLNTESGVWSDFATGETGGDVIALVAAQEDIAQSKAALMIAELLGLNFAPRHVKQTSSPEAPVRPEHLHAAYDYTDEQGKVLFTVGRYEALGCRKAIRQWHIDGSGRRINSVKGVRLVPFNLPELLQAPSVFIVEGEKKVMALQHWGLTATCNAGGAGKWRDEYAPYFSSKHVVILPDNDDPGRNHAKKVASSLLHTAASVKIVELPGLPPKGDIVDWQQAAHQREELMHLVEQTPVLDPAKAAPQEAYPATEDSIALAFANRYKDDLRYCHETGAWYIWRGTHWEMERTRLAFDMVRNLCRETAAALESKKLASTLSKAATVGSVERLAQSDRHFAVTSGIWDADHYLLGTPDGVVDLRSGVLLPARREDFITKTTTVAPAASSEAPLWSRFLHEATQGDVALQRFMRQIAGYALTGDISEHALFFIYGPGGNGKSVFLNTINNILGAYTATAAMDTFVASKGDRHPTDLAMLRGARLVSVSETEEGRAWAESRIKQLTGGDQVTARFMRQDFFTFTPQFKLLIVGNHKPVLKNVDDAARRRFNIIPFVHKPATPDKQLEEKLRAEYPAILRWMIEGCLDWQENGLVRPESVREATASYFDEQDLFGQWIEECCEVGAMYSETTTALFDSWKSYAERNGEHPGSAKAFSANLCKRGFTSGRTMSSRYFSGIKKKKEQDWQATYDR</sequence>
<dbReference type="GO" id="GO:0006260">
    <property type="term" value="P:DNA replication"/>
    <property type="evidence" value="ECO:0007669"/>
    <property type="project" value="InterPro"/>
</dbReference>
<organism evidence="5 6">
    <name type="scientific">Nitratidesulfovibrio vulgaris (strain DP4)</name>
    <name type="common">Desulfovibrio vulgaris</name>
    <dbReference type="NCBI Taxonomy" id="391774"/>
    <lineage>
        <taxon>Bacteria</taxon>
        <taxon>Pseudomonadati</taxon>
        <taxon>Thermodesulfobacteriota</taxon>
        <taxon>Desulfovibrionia</taxon>
        <taxon>Desulfovibrionales</taxon>
        <taxon>Desulfovibrionaceae</taxon>
        <taxon>Nitratidesulfovibrio</taxon>
    </lineage>
</organism>
<keyword evidence="2" id="KW-0378">Hydrolase</keyword>
<proteinExistence type="predicted"/>
<dbReference type="Proteomes" id="UP000009173">
    <property type="component" value="Chromosome"/>
</dbReference>
<dbReference type="CDD" id="cd01029">
    <property type="entry name" value="TOPRIM_primases"/>
    <property type="match status" value="1"/>
</dbReference>
<dbReference type="RefSeq" id="WP_011791897.1">
    <property type="nucleotide sequence ID" value="NC_008751.1"/>
</dbReference>
<dbReference type="PROSITE" id="PS51206">
    <property type="entry name" value="SF3_HELICASE_1"/>
    <property type="match status" value="1"/>
</dbReference>
<dbReference type="EMBL" id="CP000527">
    <property type="protein sequence ID" value="ABM27900.1"/>
    <property type="molecule type" value="Genomic_DNA"/>
</dbReference>
<feature type="domain" description="SF3 helicase" evidence="4">
    <location>
        <begin position="455"/>
        <end position="614"/>
    </location>
</feature>
<dbReference type="GO" id="GO:0005524">
    <property type="term" value="F:ATP binding"/>
    <property type="evidence" value="ECO:0007669"/>
    <property type="project" value="UniProtKB-KW"/>
</dbReference>
<dbReference type="GO" id="GO:0008270">
    <property type="term" value="F:zinc ion binding"/>
    <property type="evidence" value="ECO:0007669"/>
    <property type="project" value="InterPro"/>
</dbReference>
<dbReference type="Gene3D" id="3.90.580.10">
    <property type="entry name" value="Zinc finger, CHC2-type domain"/>
    <property type="match status" value="1"/>
</dbReference>
<dbReference type="GO" id="GO:0003677">
    <property type="term" value="F:DNA binding"/>
    <property type="evidence" value="ECO:0007669"/>
    <property type="project" value="InterPro"/>
</dbReference>
<keyword evidence="1" id="KW-0547">Nucleotide-binding</keyword>
<dbReference type="InterPro" id="IPR051620">
    <property type="entry name" value="ORF904-like_C"/>
</dbReference>
<evidence type="ECO:0000313" key="6">
    <source>
        <dbReference type="Proteomes" id="UP000009173"/>
    </source>
</evidence>
<reference evidence="6" key="1">
    <citation type="journal article" date="2009" name="Environ. Microbiol.">
        <title>Contribution of mobile genetic elements to Desulfovibrio vulgaris genome plasticity.</title>
        <authorList>
            <person name="Walker C.B."/>
            <person name="Stolyar S."/>
            <person name="Chivian D."/>
            <person name="Pinel N."/>
            <person name="Gabster J.A."/>
            <person name="Dehal P.S."/>
            <person name="He Z."/>
            <person name="Yang Z.K."/>
            <person name="Yen H.C."/>
            <person name="Zhou J."/>
            <person name="Wall J.D."/>
            <person name="Hazen T.C."/>
            <person name="Arkin A.P."/>
            <person name="Stahl D.A."/>
        </authorList>
    </citation>
    <scope>NUCLEOTIDE SEQUENCE [LARGE SCALE GENOMIC DNA]</scope>
    <source>
        <strain evidence="6">DP4</strain>
    </source>
</reference>
<dbReference type="Gene3D" id="3.40.50.300">
    <property type="entry name" value="P-loop containing nucleotide triphosphate hydrolases"/>
    <property type="match status" value="1"/>
</dbReference>
<evidence type="ECO:0000256" key="1">
    <source>
        <dbReference type="ARBA" id="ARBA00022741"/>
    </source>
</evidence>
<evidence type="ECO:0000256" key="2">
    <source>
        <dbReference type="ARBA" id="ARBA00022801"/>
    </source>
</evidence>
<name>A0A0H3A618_NITV4</name>
<dbReference type="NCBIfam" id="NF011296">
    <property type="entry name" value="PRK14709.1"/>
    <property type="match status" value="1"/>
</dbReference>
<dbReference type="Pfam" id="PF08706">
    <property type="entry name" value="D5_N"/>
    <property type="match status" value="1"/>
</dbReference>
<dbReference type="Gene3D" id="3.40.1360.10">
    <property type="match status" value="1"/>
</dbReference>
<gene>
    <name evidence="5" type="ordered locus">Dvul_0879</name>
</gene>
<dbReference type="PANTHER" id="PTHR35372:SF2">
    <property type="entry name" value="SF3 HELICASE DOMAIN-CONTAINING PROTEIN"/>
    <property type="match status" value="1"/>
</dbReference>
<dbReference type="SUPFAM" id="SSF57783">
    <property type="entry name" value="Zinc beta-ribbon"/>
    <property type="match status" value="1"/>
</dbReference>
<dbReference type="InterPro" id="IPR045455">
    <property type="entry name" value="NrS-1_pol-like_helicase"/>
</dbReference>
<dbReference type="SUPFAM" id="SSF56731">
    <property type="entry name" value="DNA primase core"/>
    <property type="match status" value="1"/>
</dbReference>
<evidence type="ECO:0000313" key="5">
    <source>
        <dbReference type="EMBL" id="ABM27900.1"/>
    </source>
</evidence>
<dbReference type="InterPro" id="IPR006500">
    <property type="entry name" value="Helicase_put_C_phage/plasmid"/>
</dbReference>
<dbReference type="HOGENOM" id="CLU_018483_0_0_7"/>
<dbReference type="InterPro" id="IPR036977">
    <property type="entry name" value="DNA_primase_Znf_CHC2"/>
</dbReference>
<dbReference type="InterPro" id="IPR034154">
    <property type="entry name" value="TOPRIM_DnaG/twinkle"/>
</dbReference>
<dbReference type="InterPro" id="IPR014015">
    <property type="entry name" value="Helicase_SF3_DNA-vir"/>
</dbReference>
<dbReference type="InterPro" id="IPR014818">
    <property type="entry name" value="Phage/plasmid_primase_P4_C"/>
</dbReference>
<keyword evidence="3" id="KW-0067">ATP-binding</keyword>
<dbReference type="NCBIfam" id="NF005477">
    <property type="entry name" value="PRK07078.1"/>
    <property type="match status" value="1"/>
</dbReference>
<dbReference type="SMART" id="SM00885">
    <property type="entry name" value="D5_N"/>
    <property type="match status" value="1"/>
</dbReference>
<dbReference type="NCBIfam" id="TIGR01613">
    <property type="entry name" value="primase_Cterm"/>
    <property type="match status" value="1"/>
</dbReference>
<dbReference type="SUPFAM" id="SSF52540">
    <property type="entry name" value="P-loop containing nucleoside triphosphate hydrolases"/>
    <property type="match status" value="1"/>
</dbReference>
<accession>A0A0H3A618</accession>
<protein>
    <submittedName>
        <fullName evidence="5">Plasmid/phage primase, P4 family</fullName>
    </submittedName>
</protein>
<evidence type="ECO:0000256" key="3">
    <source>
        <dbReference type="ARBA" id="ARBA00022840"/>
    </source>
</evidence>
<dbReference type="AlphaFoldDB" id="A0A0H3A618"/>
<dbReference type="InterPro" id="IPR027417">
    <property type="entry name" value="P-loop_NTPase"/>
</dbReference>
<dbReference type="Pfam" id="PF19263">
    <property type="entry name" value="DUF5906"/>
    <property type="match status" value="1"/>
</dbReference>
<dbReference type="PANTHER" id="PTHR35372">
    <property type="entry name" value="ATP BINDING PROTEIN-RELATED"/>
    <property type="match status" value="1"/>
</dbReference>
<dbReference type="GO" id="GO:0016787">
    <property type="term" value="F:hydrolase activity"/>
    <property type="evidence" value="ECO:0007669"/>
    <property type="project" value="UniProtKB-KW"/>
</dbReference>
<evidence type="ECO:0000259" key="4">
    <source>
        <dbReference type="PROSITE" id="PS51206"/>
    </source>
</evidence>
<dbReference type="KEGG" id="dvl:Dvul_0879"/>